<dbReference type="InterPro" id="IPR043914">
    <property type="entry name" value="DUF5763"/>
</dbReference>
<sequence>MPSAKCKATTKSGTRCQQDAGASGYCSLHDPEIIAERENQKRIQERKSKFVMPVKSFSQRRGLKPVVIQLEGMNQNLKNSLWNLLSENVFLKNSTNKSIAIYIKMLWKDFFKYRLDDLLIDFGFIHKFAIFDRLDRNTIDEIQQQIQQQYDYLKWHEIYDFFEFTLNYFESIKLVEAVNRVLERELSGYRFIEGVFTEITDEREIEILQEEISDTNFPAVSRHLQRALELMSDRKNPDYRNSIKESISAVESLAKEITQKPKATLSQALNVLESSKNLHPALKESFLKLYAYTSDEGGIRHAMLTEPDLTLADARFFLLSCTSFINYLKSKL</sequence>
<comment type="caution">
    <text evidence="2">The sequence shown here is derived from an EMBL/GenBank/DDBJ whole genome shotgun (WGS) entry which is preliminary data.</text>
</comment>
<dbReference type="InterPro" id="IPR049503">
    <property type="entry name" value="AbiJ_NTD4"/>
</dbReference>
<accession>A0AAW9QVU3</accession>
<dbReference type="Pfam" id="PF18863">
    <property type="entry name" value="AbiJ_NTD4"/>
    <property type="match status" value="1"/>
</dbReference>
<protein>
    <submittedName>
        <fullName evidence="2">DUF5763 domain-containing protein</fullName>
    </submittedName>
</protein>
<evidence type="ECO:0000313" key="3">
    <source>
        <dbReference type="Proteomes" id="UP001328733"/>
    </source>
</evidence>
<dbReference type="AlphaFoldDB" id="A0AAW9QVU3"/>
<name>A0AAW9QVU3_9CHRO</name>
<gene>
    <name evidence="2" type="ORF">V0288_19440</name>
</gene>
<evidence type="ECO:0000313" key="2">
    <source>
        <dbReference type="EMBL" id="MEG3439309.1"/>
    </source>
</evidence>
<organism evidence="2 3">
    <name type="scientific">Pannus brasiliensis CCIBt3594</name>
    <dbReference type="NCBI Taxonomy" id="1427578"/>
    <lineage>
        <taxon>Bacteria</taxon>
        <taxon>Bacillati</taxon>
        <taxon>Cyanobacteriota</taxon>
        <taxon>Cyanophyceae</taxon>
        <taxon>Oscillatoriophycideae</taxon>
        <taxon>Chroococcales</taxon>
        <taxon>Microcystaceae</taxon>
        <taxon>Pannus</taxon>
    </lineage>
</organism>
<feature type="domain" description="HEPN AbiJ-N-terminal" evidence="1">
    <location>
        <begin position="56"/>
        <end position="209"/>
    </location>
</feature>
<proteinExistence type="predicted"/>
<dbReference type="EMBL" id="JBAFSM010000045">
    <property type="protein sequence ID" value="MEG3439309.1"/>
    <property type="molecule type" value="Genomic_DNA"/>
</dbReference>
<evidence type="ECO:0000259" key="1">
    <source>
        <dbReference type="Pfam" id="PF18863"/>
    </source>
</evidence>
<dbReference type="Pfam" id="PF19067">
    <property type="entry name" value="DUF5763"/>
    <property type="match status" value="1"/>
</dbReference>
<reference evidence="2 3" key="1">
    <citation type="submission" date="2024-01" db="EMBL/GenBank/DDBJ databases">
        <title>Genomic insights into the taxonomy and metabolism of the cyanobacterium Pannus brasiliensis CCIBt3594.</title>
        <authorList>
            <person name="Machado M."/>
            <person name="Botero N.B."/>
            <person name="Andreote A.P.D."/>
            <person name="Feitosa A.M.T."/>
            <person name="Popin R."/>
            <person name="Sivonen K."/>
            <person name="Fiore M.F."/>
        </authorList>
    </citation>
    <scope>NUCLEOTIDE SEQUENCE [LARGE SCALE GENOMIC DNA]</scope>
    <source>
        <strain evidence="2 3">CCIBt3594</strain>
    </source>
</reference>
<keyword evidence="3" id="KW-1185">Reference proteome</keyword>
<dbReference type="Proteomes" id="UP001328733">
    <property type="component" value="Unassembled WGS sequence"/>
</dbReference>